<evidence type="ECO:0000256" key="4">
    <source>
        <dbReference type="ARBA" id="ARBA00006915"/>
    </source>
</evidence>
<comment type="similarity">
    <text evidence="4">Belongs to the thymidine/pyrimidine-nucleoside phosphorylase family.</text>
</comment>
<dbReference type="Proteomes" id="UP000035704">
    <property type="component" value="Chromosome"/>
</dbReference>
<dbReference type="Pfam" id="PF02885">
    <property type="entry name" value="Glycos_trans_3N"/>
    <property type="match status" value="1"/>
</dbReference>
<proteinExistence type="inferred from homology"/>
<evidence type="ECO:0000256" key="3">
    <source>
        <dbReference type="ARBA" id="ARBA00003877"/>
    </source>
</evidence>
<dbReference type="GO" id="GO:0004645">
    <property type="term" value="F:1,4-alpha-oligoglucan phosphorylase activity"/>
    <property type="evidence" value="ECO:0007669"/>
    <property type="project" value="InterPro"/>
</dbReference>
<dbReference type="PATRIC" id="fig|84022.5.peg.3335"/>
<dbReference type="GO" id="GO:0009032">
    <property type="term" value="F:thymidine phosphorylase activity"/>
    <property type="evidence" value="ECO:0007669"/>
    <property type="project" value="TreeGrafter"/>
</dbReference>
<reference evidence="13 14" key="1">
    <citation type="submission" date="2014-10" db="EMBL/GenBank/DDBJ databases">
        <title>Genome sequence of Clostridium aceticum DSM 1496.</title>
        <authorList>
            <person name="Poehlein A."/>
            <person name="Schiel-Bengelsdorf B."/>
            <person name="Gottschalk G."/>
            <person name="Duerre P."/>
            <person name="Daniel R."/>
        </authorList>
    </citation>
    <scope>NUCLEOTIDE SEQUENCE [LARGE SCALE GENOMIC DNA]</scope>
    <source>
        <strain evidence="13 14">DSM 1496</strain>
    </source>
</reference>
<dbReference type="InterPro" id="IPR036320">
    <property type="entry name" value="Glycosyl_Trfase_fam3_N_dom_sf"/>
</dbReference>
<protein>
    <recommendedName>
        <fullName evidence="7">Pyrimidine-nucleoside phosphorylase</fullName>
        <ecNumber evidence="6">2.4.2.2</ecNumber>
    </recommendedName>
</protein>
<evidence type="ECO:0000256" key="7">
    <source>
        <dbReference type="ARBA" id="ARBA00014680"/>
    </source>
</evidence>
<dbReference type="EC" id="2.4.2.2" evidence="6"/>
<dbReference type="FunFam" id="3.40.1030.10:FF:000003">
    <property type="entry name" value="Pyrimidine-nucleoside phosphorylase"/>
    <property type="match status" value="1"/>
</dbReference>
<evidence type="ECO:0000313" key="14">
    <source>
        <dbReference type="Proteomes" id="UP000035704"/>
    </source>
</evidence>
<dbReference type="FunFam" id="1.20.970.10:FF:000002">
    <property type="entry name" value="Pyrimidine-nucleoside phosphorylase"/>
    <property type="match status" value="1"/>
</dbReference>
<dbReference type="PROSITE" id="PS00647">
    <property type="entry name" value="THYMID_PHOSPHORYLASE"/>
    <property type="match status" value="1"/>
</dbReference>
<dbReference type="STRING" id="84022.CACET_c18770"/>
<evidence type="ECO:0000256" key="1">
    <source>
        <dbReference type="ARBA" id="ARBA00001066"/>
    </source>
</evidence>
<keyword evidence="8 13" id="KW-0328">Glycosyltransferase</keyword>
<dbReference type="GO" id="GO:0005829">
    <property type="term" value="C:cytosol"/>
    <property type="evidence" value="ECO:0007669"/>
    <property type="project" value="TreeGrafter"/>
</dbReference>
<dbReference type="InterPro" id="IPR000312">
    <property type="entry name" value="Glycosyl_Trfase_fam3"/>
</dbReference>
<evidence type="ECO:0000256" key="9">
    <source>
        <dbReference type="ARBA" id="ARBA00022679"/>
    </source>
</evidence>
<dbReference type="SUPFAM" id="SSF47648">
    <property type="entry name" value="Nucleoside phosphorylase/phosphoribosyltransferase N-terminal domain"/>
    <property type="match status" value="1"/>
</dbReference>
<comment type="catalytic activity">
    <reaction evidence="12">
        <text>thymidine + phosphate = 2-deoxy-alpha-D-ribose 1-phosphate + thymine</text>
        <dbReference type="Rhea" id="RHEA:16037"/>
        <dbReference type="ChEBI" id="CHEBI:17748"/>
        <dbReference type="ChEBI" id="CHEBI:17821"/>
        <dbReference type="ChEBI" id="CHEBI:43474"/>
        <dbReference type="ChEBI" id="CHEBI:57259"/>
        <dbReference type="EC" id="2.4.2.2"/>
    </reaction>
</comment>
<comment type="catalytic activity">
    <reaction evidence="11">
        <text>uridine + phosphate = alpha-D-ribose 1-phosphate + uracil</text>
        <dbReference type="Rhea" id="RHEA:24388"/>
        <dbReference type="ChEBI" id="CHEBI:16704"/>
        <dbReference type="ChEBI" id="CHEBI:17568"/>
        <dbReference type="ChEBI" id="CHEBI:43474"/>
        <dbReference type="ChEBI" id="CHEBI:57720"/>
        <dbReference type="EC" id="2.4.2.2"/>
    </reaction>
</comment>
<dbReference type="Gene3D" id="3.90.1170.30">
    <property type="entry name" value="Pyrimidine nucleoside phosphorylase-like, C-terminal domain"/>
    <property type="match status" value="1"/>
</dbReference>
<accession>A0A0D8ICX3</accession>
<dbReference type="AlphaFoldDB" id="A0A0D8ICX3"/>
<comment type="catalytic activity">
    <reaction evidence="1">
        <text>2'-deoxyuridine + phosphate = 2-deoxy-alpha-D-ribose 1-phosphate + uracil</text>
        <dbReference type="Rhea" id="RHEA:22824"/>
        <dbReference type="ChEBI" id="CHEBI:16450"/>
        <dbReference type="ChEBI" id="CHEBI:17568"/>
        <dbReference type="ChEBI" id="CHEBI:43474"/>
        <dbReference type="ChEBI" id="CHEBI:57259"/>
        <dbReference type="EC" id="2.4.2.2"/>
    </reaction>
</comment>
<dbReference type="SUPFAM" id="SSF52418">
    <property type="entry name" value="Nucleoside phosphorylase/phosphoribosyltransferase catalytic domain"/>
    <property type="match status" value="1"/>
</dbReference>
<dbReference type="SMART" id="SM00941">
    <property type="entry name" value="PYNP_C"/>
    <property type="match status" value="1"/>
</dbReference>
<evidence type="ECO:0000256" key="2">
    <source>
        <dbReference type="ARBA" id="ARBA00001958"/>
    </source>
</evidence>
<gene>
    <name evidence="13" type="primary">pdp</name>
    <name evidence="13" type="ORF">CACET_c18770</name>
</gene>
<dbReference type="InterPro" id="IPR018090">
    <property type="entry name" value="Pyrmidine_PPas_bac/euk"/>
</dbReference>
<dbReference type="GO" id="GO:0046872">
    <property type="term" value="F:metal ion binding"/>
    <property type="evidence" value="ECO:0007669"/>
    <property type="project" value="UniProtKB-KW"/>
</dbReference>
<dbReference type="InterPro" id="IPR017459">
    <property type="entry name" value="Glycosyl_Trfase_fam3_N_dom"/>
</dbReference>
<evidence type="ECO:0000256" key="8">
    <source>
        <dbReference type="ARBA" id="ARBA00022676"/>
    </source>
</evidence>
<comment type="subunit">
    <text evidence="5">Homodimer.</text>
</comment>
<dbReference type="GO" id="GO:0006213">
    <property type="term" value="P:pyrimidine nucleoside metabolic process"/>
    <property type="evidence" value="ECO:0007669"/>
    <property type="project" value="InterPro"/>
</dbReference>
<dbReference type="NCBIfam" id="TIGR02644">
    <property type="entry name" value="Y_phosphoryl"/>
    <property type="match status" value="1"/>
</dbReference>
<dbReference type="InterPro" id="IPR000053">
    <property type="entry name" value="Thymidine/pyrmidine_PPase"/>
</dbReference>
<name>A0A0D8ICX3_9CLOT</name>
<dbReference type="GO" id="GO:0006206">
    <property type="term" value="P:pyrimidine nucleobase metabolic process"/>
    <property type="evidence" value="ECO:0007669"/>
    <property type="project" value="InterPro"/>
</dbReference>
<evidence type="ECO:0000313" key="13">
    <source>
        <dbReference type="EMBL" id="AKL95325.1"/>
    </source>
</evidence>
<keyword evidence="10" id="KW-0479">Metal-binding</keyword>
<dbReference type="NCBIfam" id="NF004747">
    <property type="entry name" value="PRK06078.1"/>
    <property type="match status" value="1"/>
</dbReference>
<dbReference type="Gene3D" id="3.40.1030.10">
    <property type="entry name" value="Nucleoside phosphorylase/phosphoribosyltransferase catalytic domain"/>
    <property type="match status" value="1"/>
</dbReference>
<evidence type="ECO:0000256" key="11">
    <source>
        <dbReference type="ARBA" id="ARBA00048453"/>
    </source>
</evidence>
<dbReference type="PANTHER" id="PTHR10515:SF0">
    <property type="entry name" value="THYMIDINE PHOSPHORYLASE"/>
    <property type="match status" value="1"/>
</dbReference>
<dbReference type="GO" id="GO:0047847">
    <property type="term" value="F:deoxyuridine phosphorylase activity"/>
    <property type="evidence" value="ECO:0007669"/>
    <property type="project" value="RHEA"/>
</dbReference>
<comment type="cofactor">
    <cofactor evidence="2">
        <name>K(+)</name>
        <dbReference type="ChEBI" id="CHEBI:29103"/>
    </cofactor>
</comment>
<keyword evidence="9 13" id="KW-0808">Transferase</keyword>
<evidence type="ECO:0000256" key="12">
    <source>
        <dbReference type="ARBA" id="ARBA00048525"/>
    </source>
</evidence>
<dbReference type="InterPro" id="IPR017872">
    <property type="entry name" value="Pyrmidine_PPase_CS"/>
</dbReference>
<dbReference type="RefSeq" id="WP_044824016.1">
    <property type="nucleotide sequence ID" value="NZ_CP009687.1"/>
</dbReference>
<evidence type="ECO:0000256" key="5">
    <source>
        <dbReference type="ARBA" id="ARBA00011738"/>
    </source>
</evidence>
<dbReference type="NCBIfam" id="NF004490">
    <property type="entry name" value="PRK05820.1"/>
    <property type="match status" value="1"/>
</dbReference>
<dbReference type="Gene3D" id="1.20.970.10">
    <property type="entry name" value="Transferase, Pyrimidine Nucleoside Phosphorylase, Chain C"/>
    <property type="match status" value="1"/>
</dbReference>
<dbReference type="PANTHER" id="PTHR10515">
    <property type="entry name" value="THYMIDINE PHOSPHORYLASE"/>
    <property type="match status" value="1"/>
</dbReference>
<sequence length="441" mass="47762">MRMYDIILKKKKGEMLTKEEIHFFIEGYTNGSIPDYQVSALLMAIYFQKMNKEETVYLTEAMMHSGKMIDLSSIEGIKVDKHSTGGVGDKTTIALAPMVAACGIPVAKMSGRGLGHTGGTIDKLESIPGFCVEMTKETFINNVNEIKLAIGGQTANLAPADKKLYALRDVTATVDNLSLIASSIMSKKLASGADAIVLDVKTGSGAFMQDIDEAFLLAKEMVDIGQSVGKDTVAIVTDMNQPLGYAVGNSLEVKEAVQLLEGKGPEDLEQICITLGAYMLILAKKVGTEYEGKRLMKAAIDSGEALKVLKGFIERQGGDISCIENLDLLPQAQEIYPLKASESGYIHKIKGDIVGVSALTLGAGRDTKDSEIDLSVGILLNKKIGDYVEKGEVLAYIYNNDAVKRDLAIEQLLTAYEIEDTQPEYRPLIFGIVTKNGIQRL</sequence>
<dbReference type="PIRSF" id="PIRSF000478">
    <property type="entry name" value="TP_PyNP"/>
    <property type="match status" value="1"/>
</dbReference>
<keyword evidence="14" id="KW-1185">Reference proteome</keyword>
<dbReference type="InterPro" id="IPR013102">
    <property type="entry name" value="PYNP_C"/>
</dbReference>
<dbReference type="KEGG" id="cace:CACET_c18770"/>
<dbReference type="Pfam" id="PF07831">
    <property type="entry name" value="PYNP_C"/>
    <property type="match status" value="1"/>
</dbReference>
<dbReference type="InterPro" id="IPR036566">
    <property type="entry name" value="PYNP-like_C_sf"/>
</dbReference>
<evidence type="ECO:0000256" key="10">
    <source>
        <dbReference type="ARBA" id="ARBA00022723"/>
    </source>
</evidence>
<comment type="function">
    <text evidence="3">Catalyzes phosphorolysis of the pyrimidine nucleosides uridine, thymidine and 2'-deoxyuridine with the formation of the corresponding pyrimidine base and ribose-1-phosphate.</text>
</comment>
<dbReference type="GO" id="GO:0004850">
    <property type="term" value="F:uridine phosphorylase activity"/>
    <property type="evidence" value="ECO:0007669"/>
    <property type="project" value="RHEA"/>
</dbReference>
<dbReference type="InterPro" id="IPR035902">
    <property type="entry name" value="Nuc_phospho_transferase"/>
</dbReference>
<dbReference type="EMBL" id="CP009687">
    <property type="protein sequence ID" value="AKL95325.1"/>
    <property type="molecule type" value="Genomic_DNA"/>
</dbReference>
<evidence type="ECO:0000256" key="6">
    <source>
        <dbReference type="ARBA" id="ARBA00011889"/>
    </source>
</evidence>
<dbReference type="SUPFAM" id="SSF54680">
    <property type="entry name" value="Pyrimidine nucleoside phosphorylase C-terminal domain"/>
    <property type="match status" value="1"/>
</dbReference>
<dbReference type="OrthoDB" id="9763887at2"/>
<organism evidence="13 14">
    <name type="scientific">Clostridium aceticum</name>
    <dbReference type="NCBI Taxonomy" id="84022"/>
    <lineage>
        <taxon>Bacteria</taxon>
        <taxon>Bacillati</taxon>
        <taxon>Bacillota</taxon>
        <taxon>Clostridia</taxon>
        <taxon>Eubacteriales</taxon>
        <taxon>Clostridiaceae</taxon>
        <taxon>Clostridium</taxon>
    </lineage>
</organism>
<dbReference type="Pfam" id="PF00591">
    <property type="entry name" value="Glycos_transf_3"/>
    <property type="match status" value="1"/>
</dbReference>